<comment type="caution">
    <text evidence="1">The sequence shown here is derived from an EMBL/GenBank/DDBJ whole genome shotgun (WGS) entry which is preliminary data.</text>
</comment>
<dbReference type="RefSeq" id="WP_304273342.1">
    <property type="nucleotide sequence ID" value="NZ_QFQZ01000003.1"/>
</dbReference>
<evidence type="ECO:0008006" key="3">
    <source>
        <dbReference type="Google" id="ProtNLM"/>
    </source>
</evidence>
<sequence length="293" mass="31729">MNLLRAATLTTADLDATVARYADWLDYALVEDGVIAADLAASWGAPASAGKRFAVMRPASGVDAYLRFIEDASIASYEPLRTFGWAAVEICNQDVLAVNARMLRSPFEIIGPPKTIDGIPTIHPMQVKGPDKEIVYLTEIKPEAQGMGLPRPQSFIDRLFILVMACSDMDASAEWFTSRLKLTLGPSTAIVYTMINGAFGLPADTKHAFRMGGHDGDVFIEFDQYPDETIARPRHEGALPPGVSLCTLKHPNFDAIDAPWITPPTRREGPIYGGGRVGTIAGPDGTLIEVVEI</sequence>
<dbReference type="Gene3D" id="3.10.180.10">
    <property type="entry name" value="2,3-Dihydroxybiphenyl 1,2-Dioxygenase, domain 1"/>
    <property type="match status" value="1"/>
</dbReference>
<dbReference type="Proteomes" id="UP000249393">
    <property type="component" value="Unassembled WGS sequence"/>
</dbReference>
<dbReference type="AlphaFoldDB" id="A0A2W5VAJ5"/>
<dbReference type="SUPFAM" id="SSF54593">
    <property type="entry name" value="Glyoxalase/Bleomycin resistance protein/Dihydroxybiphenyl dioxygenase"/>
    <property type="match status" value="2"/>
</dbReference>
<accession>A0A2W5VAJ5</accession>
<dbReference type="EMBL" id="QFQZ01000003">
    <property type="protein sequence ID" value="PZR36919.1"/>
    <property type="molecule type" value="Genomic_DNA"/>
</dbReference>
<name>A0A2W5VAJ5_9CAUL</name>
<protein>
    <recommendedName>
        <fullName evidence="3">VOC family protein</fullName>
    </recommendedName>
</protein>
<evidence type="ECO:0000313" key="1">
    <source>
        <dbReference type="EMBL" id="PZR36919.1"/>
    </source>
</evidence>
<evidence type="ECO:0000313" key="2">
    <source>
        <dbReference type="Proteomes" id="UP000249393"/>
    </source>
</evidence>
<proteinExistence type="predicted"/>
<reference evidence="1 2" key="1">
    <citation type="submission" date="2017-08" db="EMBL/GenBank/DDBJ databases">
        <title>Infants hospitalized years apart are colonized by the same room-sourced microbial strains.</title>
        <authorList>
            <person name="Brooks B."/>
            <person name="Olm M.R."/>
            <person name="Firek B.A."/>
            <person name="Baker R."/>
            <person name="Thomas B.C."/>
            <person name="Morowitz M.J."/>
            <person name="Banfield J.F."/>
        </authorList>
    </citation>
    <scope>NUCLEOTIDE SEQUENCE [LARGE SCALE GENOMIC DNA]</scope>
    <source>
        <strain evidence="1">S2_003_000_R2_4</strain>
    </source>
</reference>
<gene>
    <name evidence="1" type="ORF">DI526_01610</name>
</gene>
<organism evidence="1 2">
    <name type="scientific">Caulobacter segnis</name>
    <dbReference type="NCBI Taxonomy" id="88688"/>
    <lineage>
        <taxon>Bacteria</taxon>
        <taxon>Pseudomonadati</taxon>
        <taxon>Pseudomonadota</taxon>
        <taxon>Alphaproteobacteria</taxon>
        <taxon>Caulobacterales</taxon>
        <taxon>Caulobacteraceae</taxon>
        <taxon>Caulobacter</taxon>
    </lineage>
</organism>
<dbReference type="CDD" id="cd06587">
    <property type="entry name" value="VOC"/>
    <property type="match status" value="1"/>
</dbReference>
<dbReference type="InterPro" id="IPR029068">
    <property type="entry name" value="Glyas_Bleomycin-R_OHBP_Dase"/>
</dbReference>